<dbReference type="PROSITE" id="PS00455">
    <property type="entry name" value="AMP_BINDING"/>
    <property type="match status" value="1"/>
</dbReference>
<dbReference type="SUPFAM" id="SSF56801">
    <property type="entry name" value="Acetyl-CoA synthetase-like"/>
    <property type="match status" value="1"/>
</dbReference>
<protein>
    <submittedName>
        <fullName evidence="3">4-coumarate-CoA ligase, variant</fullName>
    </submittedName>
</protein>
<dbReference type="Gene3D" id="3.30.300.30">
    <property type="match status" value="1"/>
</dbReference>
<feature type="domain" description="AMP-binding enzyme C-terminal" evidence="2">
    <location>
        <begin position="480"/>
        <end position="561"/>
    </location>
</feature>
<dbReference type="PANTHER" id="PTHR24096">
    <property type="entry name" value="LONG-CHAIN-FATTY-ACID--COA LIGASE"/>
    <property type="match status" value="1"/>
</dbReference>
<dbReference type="AlphaFoldDB" id="A0A9P9J582"/>
<dbReference type="PANTHER" id="PTHR24096:SF422">
    <property type="entry name" value="BCDNA.GH02901"/>
    <property type="match status" value="1"/>
</dbReference>
<evidence type="ECO:0000259" key="1">
    <source>
        <dbReference type="Pfam" id="PF00501"/>
    </source>
</evidence>
<dbReference type="InterPro" id="IPR020845">
    <property type="entry name" value="AMP-binding_CS"/>
</dbReference>
<name>A0A9P9J582_9HYPO</name>
<dbReference type="EMBL" id="JAGMUV010000010">
    <property type="protein sequence ID" value="KAH7141640.1"/>
    <property type="molecule type" value="Genomic_DNA"/>
</dbReference>
<keyword evidence="4" id="KW-1185">Reference proteome</keyword>
<proteinExistence type="predicted"/>
<dbReference type="GO" id="GO:0016405">
    <property type="term" value="F:CoA-ligase activity"/>
    <property type="evidence" value="ECO:0007669"/>
    <property type="project" value="TreeGrafter"/>
</dbReference>
<dbReference type="OrthoDB" id="6509636at2759"/>
<organism evidence="3 4">
    <name type="scientific">Dactylonectria macrodidyma</name>
    <dbReference type="NCBI Taxonomy" id="307937"/>
    <lineage>
        <taxon>Eukaryota</taxon>
        <taxon>Fungi</taxon>
        <taxon>Dikarya</taxon>
        <taxon>Ascomycota</taxon>
        <taxon>Pezizomycotina</taxon>
        <taxon>Sordariomycetes</taxon>
        <taxon>Hypocreomycetidae</taxon>
        <taxon>Hypocreales</taxon>
        <taxon>Nectriaceae</taxon>
        <taxon>Dactylonectria</taxon>
    </lineage>
</organism>
<reference evidence="3" key="1">
    <citation type="journal article" date="2021" name="Nat. Commun.">
        <title>Genetic determinants of endophytism in the Arabidopsis root mycobiome.</title>
        <authorList>
            <person name="Mesny F."/>
            <person name="Miyauchi S."/>
            <person name="Thiergart T."/>
            <person name="Pickel B."/>
            <person name="Atanasova L."/>
            <person name="Karlsson M."/>
            <person name="Huettel B."/>
            <person name="Barry K.W."/>
            <person name="Haridas S."/>
            <person name="Chen C."/>
            <person name="Bauer D."/>
            <person name="Andreopoulos W."/>
            <person name="Pangilinan J."/>
            <person name="LaButti K."/>
            <person name="Riley R."/>
            <person name="Lipzen A."/>
            <person name="Clum A."/>
            <person name="Drula E."/>
            <person name="Henrissat B."/>
            <person name="Kohler A."/>
            <person name="Grigoriev I.V."/>
            <person name="Martin F.M."/>
            <person name="Hacquard S."/>
        </authorList>
    </citation>
    <scope>NUCLEOTIDE SEQUENCE</scope>
    <source>
        <strain evidence="3">MPI-CAGE-AT-0147</strain>
    </source>
</reference>
<evidence type="ECO:0000259" key="2">
    <source>
        <dbReference type="Pfam" id="PF13193"/>
    </source>
</evidence>
<evidence type="ECO:0000313" key="3">
    <source>
        <dbReference type="EMBL" id="KAH7141640.1"/>
    </source>
</evidence>
<dbReference type="Pfam" id="PF00501">
    <property type="entry name" value="AMP-binding"/>
    <property type="match status" value="1"/>
</dbReference>
<dbReference type="Pfam" id="PF13193">
    <property type="entry name" value="AMP-binding_C"/>
    <property type="match status" value="1"/>
</dbReference>
<sequence>MVFTAPSWTPQLGDIPNVSLVDFMFDEQYGRASFDTSLPAYVCATSGAIISARELKRRVEALAKGLASELGWQVNVGSELDKVVGIFALNTVDVPTLTWAIHRLNGVCAPVNAAFTESELAQQLVNSKAKVLFTVWPLLGIALQAAKRCGIPERRIYICDMHKTEGFTTYLGYTTISELLAKGVSAPEIDIIKWTPGQSKRQVAFLSHSSGTSGAPKMAMISHHNLIANVMQLTLFEQTGRGGPDHREVVLGLLPHSHIYGVVVISHLSTYRGDSVVVLPRFSMKKMLESVSKYRISALNVVPPIIVTMSKNQGLLQQYDLSSIRTVVSGGAPLSEDTVRGIQTHYPEWVLRQAYGLTEAAGCACHTSAHDPLAGSSGSVIPGVQVTLFDESGLEITAYDQIGEIWIQSPSIILGYFDDQVATKETIKEDETGRWLKTGDIGCFRKSMGSNSVTDNEHIFIIDRIKELIKVKGYQVVPSELEQLLLTHPAVAECAVIGIKDAAVGEVPRAYIQRSSDSAAMSNVDLSKDLHRLVQGHKAKFKWLQGGIIFMESIPKSPSGKTLRRLIRNEADAEVAVTAKL</sequence>
<dbReference type="Gene3D" id="3.40.50.12780">
    <property type="entry name" value="N-terminal domain of ligase-like"/>
    <property type="match status" value="1"/>
</dbReference>
<evidence type="ECO:0000313" key="4">
    <source>
        <dbReference type="Proteomes" id="UP000738349"/>
    </source>
</evidence>
<dbReference type="Proteomes" id="UP000738349">
    <property type="component" value="Unassembled WGS sequence"/>
</dbReference>
<accession>A0A9P9J582</accession>
<dbReference type="InterPro" id="IPR045851">
    <property type="entry name" value="AMP-bd_C_sf"/>
</dbReference>
<dbReference type="InterPro" id="IPR000873">
    <property type="entry name" value="AMP-dep_synth/lig_dom"/>
</dbReference>
<dbReference type="InterPro" id="IPR025110">
    <property type="entry name" value="AMP-bd_C"/>
</dbReference>
<comment type="caution">
    <text evidence="3">The sequence shown here is derived from an EMBL/GenBank/DDBJ whole genome shotgun (WGS) entry which is preliminary data.</text>
</comment>
<gene>
    <name evidence="3" type="ORF">EDB81DRAFT_653315</name>
</gene>
<feature type="domain" description="AMP-dependent synthetase/ligase" evidence="1">
    <location>
        <begin position="39"/>
        <end position="417"/>
    </location>
</feature>
<dbReference type="InterPro" id="IPR042099">
    <property type="entry name" value="ANL_N_sf"/>
</dbReference>
<keyword evidence="3" id="KW-0436">Ligase</keyword>